<gene>
    <name evidence="2" type="ORF">GCM10009789_80780</name>
</gene>
<keyword evidence="3" id="KW-1185">Reference proteome</keyword>
<proteinExistence type="predicted"/>
<evidence type="ECO:0008006" key="4">
    <source>
        <dbReference type="Google" id="ProtNLM"/>
    </source>
</evidence>
<keyword evidence="1" id="KW-0472">Membrane</keyword>
<dbReference type="RefSeq" id="WP_344222054.1">
    <property type="nucleotide sequence ID" value="NZ_BAAAOS010000064.1"/>
</dbReference>
<feature type="transmembrane region" description="Helical" evidence="1">
    <location>
        <begin position="22"/>
        <end position="47"/>
    </location>
</feature>
<evidence type="ECO:0000313" key="3">
    <source>
        <dbReference type="Proteomes" id="UP001500393"/>
    </source>
</evidence>
<dbReference type="Proteomes" id="UP001500393">
    <property type="component" value="Unassembled WGS sequence"/>
</dbReference>
<protein>
    <recommendedName>
        <fullName evidence="4">TPM domain-containing protein</fullName>
    </recommendedName>
</protein>
<keyword evidence="1" id="KW-0812">Transmembrane</keyword>
<keyword evidence="1" id="KW-1133">Transmembrane helix</keyword>
<name>A0ABN2EQH1_9ACTN</name>
<dbReference type="EMBL" id="BAAAOS010000064">
    <property type="protein sequence ID" value="GAA1614493.1"/>
    <property type="molecule type" value="Genomic_DNA"/>
</dbReference>
<organism evidence="2 3">
    <name type="scientific">Kribbella sancticallisti</name>
    <dbReference type="NCBI Taxonomy" id="460087"/>
    <lineage>
        <taxon>Bacteria</taxon>
        <taxon>Bacillati</taxon>
        <taxon>Actinomycetota</taxon>
        <taxon>Actinomycetes</taxon>
        <taxon>Propionibacteriales</taxon>
        <taxon>Kribbellaceae</taxon>
        <taxon>Kribbella</taxon>
    </lineage>
</organism>
<evidence type="ECO:0000256" key="1">
    <source>
        <dbReference type="SAM" id="Phobius"/>
    </source>
</evidence>
<evidence type="ECO:0000313" key="2">
    <source>
        <dbReference type="EMBL" id="GAA1614493.1"/>
    </source>
</evidence>
<accession>A0ABN2EQH1</accession>
<reference evidence="2 3" key="1">
    <citation type="journal article" date="2019" name="Int. J. Syst. Evol. Microbiol.">
        <title>The Global Catalogue of Microorganisms (GCM) 10K type strain sequencing project: providing services to taxonomists for standard genome sequencing and annotation.</title>
        <authorList>
            <consortium name="The Broad Institute Genomics Platform"/>
            <consortium name="The Broad Institute Genome Sequencing Center for Infectious Disease"/>
            <person name="Wu L."/>
            <person name="Ma J."/>
        </authorList>
    </citation>
    <scope>NUCLEOTIDE SEQUENCE [LARGE SCALE GENOMIC DNA]</scope>
    <source>
        <strain evidence="2 3">JCM 14969</strain>
    </source>
</reference>
<sequence>MTAGTPYRDRQRKGGRGILRQLAIWGTALVLAAGTYVGATIATAAFLDIQDDESPLTTAAEALRNDLVYVDSRAAGVLDEAEITALREQAKKASRPTRIVVWPLDGGWLADVGEYIAARSDLESRFLLVTKDGRTAVASTLDESEPSIPDTEGMPAADAATQALEKLDAKAPRGEREEYDDSSQPVGSAWLAAAVGGGLGLMVIFVAASGAVVVFGTLLLALAPVAFGVDAYRRRKAGPAIANIEAKPARRRGRNRLVYRPPNDVLVRLNKVRATERAERLRDELLALGERMAASTDDTAGAAWTLALDCYATAGRIADSVEGGTDLTSHADVVAGLVLVARGRQAVDAAESDRDLVASTDCFANPFHGASVGKVPTIALGTNRPPASVPRQVEVCATCRAAAEKGIAVADPLVLDAGRGRMEAYWMLEVKPWAEIGYGVASRELIDAWNGSRVSL</sequence>
<comment type="caution">
    <text evidence="2">The sequence shown here is derived from an EMBL/GenBank/DDBJ whole genome shotgun (WGS) entry which is preliminary data.</text>
</comment>
<feature type="transmembrane region" description="Helical" evidence="1">
    <location>
        <begin position="199"/>
        <end position="227"/>
    </location>
</feature>